<comment type="caution">
    <text evidence="2">The sequence shown here is derived from an EMBL/GenBank/DDBJ whole genome shotgun (WGS) entry which is preliminary data.</text>
</comment>
<proteinExistence type="predicted"/>
<name>A0A2M7Q9Y8_9BACT</name>
<accession>A0A2M7Q9Y8</accession>
<dbReference type="Proteomes" id="UP000230973">
    <property type="component" value="Unassembled WGS sequence"/>
</dbReference>
<evidence type="ECO:0000256" key="1">
    <source>
        <dbReference type="SAM" id="Phobius"/>
    </source>
</evidence>
<organism evidence="2 3">
    <name type="scientific">Candidatus Uhrbacteria bacterium CG_4_10_14_0_8_um_filter_58_22</name>
    <dbReference type="NCBI Taxonomy" id="1975029"/>
    <lineage>
        <taxon>Bacteria</taxon>
        <taxon>Candidatus Uhriibacteriota</taxon>
    </lineage>
</organism>
<evidence type="ECO:0000313" key="3">
    <source>
        <dbReference type="Proteomes" id="UP000230973"/>
    </source>
</evidence>
<evidence type="ECO:0000313" key="2">
    <source>
        <dbReference type="EMBL" id="PIY62722.1"/>
    </source>
</evidence>
<dbReference type="AlphaFoldDB" id="A0A2M7Q9Y8"/>
<dbReference type="EMBL" id="PFLC01000029">
    <property type="protein sequence ID" value="PIY62722.1"/>
    <property type="molecule type" value="Genomic_DNA"/>
</dbReference>
<sequence>MNSIRSEKIGEKTKTGGGLWAAARFWLALTLFSLTAIGISYVLLSTRDTLLLMVPADVAVYLHTQESYGRKLIASASEVDLTAFSGLKETAAYARRTDQQPDSKLEWTLLLRWPFYAAPSQDLTAELSTAGFDRIDRTTFILSGPKNLTAPKFGLLAKNRKVSRALASVRTLAKTQAYVQALDEPVDDPENPWIAAVPKKSFVLGLFDRPDRDFTATLLPIDAAADFLPFLGPSLPITTTDELPIPLPFDRSQISTISFSTLKTDLNLLPMLFGETELARQAIDAPDSDQLDAARENLNQILTGPISVLVTSRTDPTDESQKSSLVAYLPKTGPDDLKMAVSHYLKTSFPRKEGLLLPDQSFWPEFFASNLSQAASVDDIDPYKIEPLGTGSVFSDDQVLLEQTISDFTEERPISCLGVDSFESIVTNRTLILPWFDLKFFNFSTEREFRPVFIQKIGDNITHICG</sequence>
<feature type="transmembrane region" description="Helical" evidence="1">
    <location>
        <begin position="21"/>
        <end position="44"/>
    </location>
</feature>
<keyword evidence="1" id="KW-0472">Membrane</keyword>
<gene>
    <name evidence="2" type="ORF">COY93_02480</name>
</gene>
<keyword evidence="1" id="KW-0812">Transmembrane</keyword>
<protein>
    <submittedName>
        <fullName evidence="2">Uncharacterized protein</fullName>
    </submittedName>
</protein>
<reference evidence="3" key="1">
    <citation type="submission" date="2017-09" db="EMBL/GenBank/DDBJ databases">
        <title>Depth-based differentiation of microbial function through sediment-hosted aquifers and enrichment of novel symbionts in the deep terrestrial subsurface.</title>
        <authorList>
            <person name="Probst A.J."/>
            <person name="Ladd B."/>
            <person name="Jarett J.K."/>
            <person name="Geller-Mcgrath D.E."/>
            <person name="Sieber C.M.K."/>
            <person name="Emerson J.B."/>
            <person name="Anantharaman K."/>
            <person name="Thomas B.C."/>
            <person name="Malmstrom R."/>
            <person name="Stieglmeier M."/>
            <person name="Klingl A."/>
            <person name="Woyke T."/>
            <person name="Ryan C.M."/>
            <person name="Banfield J.F."/>
        </authorList>
    </citation>
    <scope>NUCLEOTIDE SEQUENCE [LARGE SCALE GENOMIC DNA]</scope>
</reference>
<keyword evidence="1" id="KW-1133">Transmembrane helix</keyword>